<evidence type="ECO:0000259" key="1">
    <source>
        <dbReference type="Pfam" id="PF03372"/>
    </source>
</evidence>
<proteinExistence type="predicted"/>
<accession>A0A3A9Z1V6</accession>
<protein>
    <submittedName>
        <fullName evidence="2">Endonuclease</fullName>
    </submittedName>
</protein>
<gene>
    <name evidence="2" type="ORF">D7294_12535</name>
</gene>
<organism evidence="2 3">
    <name type="scientific">Streptomyces hoynatensis</name>
    <dbReference type="NCBI Taxonomy" id="1141874"/>
    <lineage>
        <taxon>Bacteria</taxon>
        <taxon>Bacillati</taxon>
        <taxon>Actinomycetota</taxon>
        <taxon>Actinomycetes</taxon>
        <taxon>Kitasatosporales</taxon>
        <taxon>Streptomycetaceae</taxon>
        <taxon>Streptomyces</taxon>
    </lineage>
</organism>
<dbReference type="GO" id="GO:0004519">
    <property type="term" value="F:endonuclease activity"/>
    <property type="evidence" value="ECO:0007669"/>
    <property type="project" value="UniProtKB-KW"/>
</dbReference>
<keyword evidence="2" id="KW-0378">Hydrolase</keyword>
<dbReference type="Pfam" id="PF03372">
    <property type="entry name" value="Exo_endo_phos"/>
    <property type="match status" value="1"/>
</dbReference>
<dbReference type="InterPro" id="IPR036691">
    <property type="entry name" value="Endo/exonu/phosph_ase_sf"/>
</dbReference>
<dbReference type="OrthoDB" id="3820230at2"/>
<name>A0A3A9Z1V6_9ACTN</name>
<sequence>MKPAGARPVSVELRLLAYNVRSLRDDRAALAGVIRACAPDVLCVQEAPRFPGWRLRAARLARATGLAYVTGGAPACGTMILAAPRATVERAQDVRLPVTPGLHRRGLAGAVLRFPGAAGGAGLAVLSCHLGLRAGERLRHAPLLRERLAALAREPDGRALPGIVAGDLNEPLPGPVLRLLTGAAAREPAAGGPDGPLRDAWAAAPEGGAFTFPAAAPARRIDAVLCTPGIEVLGCGVPEGLPGLRAADLPRASDHLPVLARLRVG</sequence>
<feature type="domain" description="Endonuclease/exonuclease/phosphatase" evidence="1">
    <location>
        <begin position="17"/>
        <end position="255"/>
    </location>
</feature>
<keyword evidence="2" id="KW-0540">Nuclease</keyword>
<dbReference type="EMBL" id="RBAL01000006">
    <property type="protein sequence ID" value="RKN42273.1"/>
    <property type="molecule type" value="Genomic_DNA"/>
</dbReference>
<dbReference type="AlphaFoldDB" id="A0A3A9Z1V6"/>
<dbReference type="Gene3D" id="3.60.10.10">
    <property type="entry name" value="Endonuclease/exonuclease/phosphatase"/>
    <property type="match status" value="1"/>
</dbReference>
<evidence type="ECO:0000313" key="2">
    <source>
        <dbReference type="EMBL" id="RKN42273.1"/>
    </source>
</evidence>
<dbReference type="SUPFAM" id="SSF56219">
    <property type="entry name" value="DNase I-like"/>
    <property type="match status" value="1"/>
</dbReference>
<keyword evidence="2" id="KW-0255">Endonuclease</keyword>
<dbReference type="InterPro" id="IPR005135">
    <property type="entry name" value="Endo/exonuclease/phosphatase"/>
</dbReference>
<comment type="caution">
    <text evidence="2">The sequence shown here is derived from an EMBL/GenBank/DDBJ whole genome shotgun (WGS) entry which is preliminary data.</text>
</comment>
<reference evidence="2 3" key="1">
    <citation type="journal article" date="2014" name="Int. J. Syst. Evol. Microbiol.">
        <title>Streptomyces hoynatensis sp. nov., isolated from deep marine sediment.</title>
        <authorList>
            <person name="Veyisoglu A."/>
            <person name="Sahin N."/>
        </authorList>
    </citation>
    <scope>NUCLEOTIDE SEQUENCE [LARGE SCALE GENOMIC DNA]</scope>
    <source>
        <strain evidence="2 3">KCTC 29097</strain>
    </source>
</reference>
<evidence type="ECO:0000313" key="3">
    <source>
        <dbReference type="Proteomes" id="UP000272474"/>
    </source>
</evidence>
<keyword evidence="3" id="KW-1185">Reference proteome</keyword>
<dbReference type="Proteomes" id="UP000272474">
    <property type="component" value="Unassembled WGS sequence"/>
</dbReference>